<dbReference type="Pfam" id="PF07090">
    <property type="entry name" value="GATase1_like"/>
    <property type="match status" value="1"/>
</dbReference>
<keyword evidence="3" id="KW-1185">Reference proteome</keyword>
<accession>A0A852SMU8</accession>
<dbReference type="PANTHER" id="PTHR37947">
    <property type="entry name" value="BLL2462 PROTEIN"/>
    <property type="match status" value="1"/>
</dbReference>
<dbReference type="EMBL" id="JACCBM010000001">
    <property type="protein sequence ID" value="NYD70135.1"/>
    <property type="molecule type" value="Genomic_DNA"/>
</dbReference>
<evidence type="ECO:0000313" key="3">
    <source>
        <dbReference type="Proteomes" id="UP000549913"/>
    </source>
</evidence>
<dbReference type="Proteomes" id="UP000549913">
    <property type="component" value="Unassembled WGS sequence"/>
</dbReference>
<gene>
    <name evidence="2" type="ORF">BJ984_001293</name>
</gene>
<evidence type="ECO:0000313" key="2">
    <source>
        <dbReference type="EMBL" id="NYD70135.1"/>
    </source>
</evidence>
<name>A0A852SMU8_9MICO</name>
<dbReference type="Gene3D" id="3.40.50.880">
    <property type="match status" value="1"/>
</dbReference>
<feature type="domain" description="Putative glutamine amidotransferase" evidence="1">
    <location>
        <begin position="3"/>
        <end position="246"/>
    </location>
</feature>
<dbReference type="SUPFAM" id="SSF52317">
    <property type="entry name" value="Class I glutamine amidotransferase-like"/>
    <property type="match status" value="1"/>
</dbReference>
<dbReference type="PANTHER" id="PTHR37947:SF1">
    <property type="entry name" value="BLL2462 PROTEIN"/>
    <property type="match status" value="1"/>
</dbReference>
<dbReference type="AlphaFoldDB" id="A0A852SMU8"/>
<dbReference type="InterPro" id="IPR010768">
    <property type="entry name" value="GATase1-like"/>
</dbReference>
<evidence type="ECO:0000259" key="1">
    <source>
        <dbReference type="Pfam" id="PF07090"/>
    </source>
</evidence>
<comment type="caution">
    <text evidence="2">The sequence shown here is derived from an EMBL/GenBank/DDBJ whole genome shotgun (WGS) entry which is preliminary data.</text>
</comment>
<protein>
    <submittedName>
        <fullName evidence="2">Putative membrane protein</fullName>
    </submittedName>
</protein>
<dbReference type="InterPro" id="IPR029062">
    <property type="entry name" value="Class_I_gatase-like"/>
</dbReference>
<reference evidence="2 3" key="1">
    <citation type="submission" date="2020-07" db="EMBL/GenBank/DDBJ databases">
        <title>Sequencing the genomes of 1000 actinobacteria strains.</title>
        <authorList>
            <person name="Klenk H.-P."/>
        </authorList>
    </citation>
    <scope>NUCLEOTIDE SEQUENCE [LARGE SCALE GENOMIC DNA]</scope>
    <source>
        <strain evidence="2 3">DSM 26474</strain>
    </source>
</reference>
<sequence length="266" mass="27962">MTRILLLGESWFVHSIHQKGFDSFTTSEFTLGGAEFSAALREAGHEVTHLPCHEIVDGLPATPEGLRAIADVVVISDVGANTLQLPPATFGRSETSVDLIEVLRRYAELGGGLLMAGGYMSFSGIDAKARWGRTVLAEVLPVGVLDRDDRVELPAGAAPSTVAAHPVTAGLEGEWPALLGLNEVTVREGAVELARCAGHPLLVVGGYGEGRTAAFTSDIAPHWAPPGFVQWPGYAALFDRLVRWLAGEELPVASDSATGATSEVSA</sequence>
<proteinExistence type="predicted"/>
<organism evidence="2 3">
    <name type="scientific">Herbiconiux flava</name>
    <dbReference type="NCBI Taxonomy" id="881268"/>
    <lineage>
        <taxon>Bacteria</taxon>
        <taxon>Bacillati</taxon>
        <taxon>Actinomycetota</taxon>
        <taxon>Actinomycetes</taxon>
        <taxon>Micrococcales</taxon>
        <taxon>Microbacteriaceae</taxon>
        <taxon>Herbiconiux</taxon>
    </lineage>
</organism>
<dbReference type="RefSeq" id="WP_179547336.1">
    <property type="nucleotide sequence ID" value="NZ_BSEW01000001.1"/>
</dbReference>